<dbReference type="Pfam" id="PF12802">
    <property type="entry name" value="MarR_2"/>
    <property type="match status" value="1"/>
</dbReference>
<dbReference type="InterPro" id="IPR036388">
    <property type="entry name" value="WH-like_DNA-bd_sf"/>
</dbReference>
<dbReference type="InterPro" id="IPR000835">
    <property type="entry name" value="HTH_MarR-typ"/>
</dbReference>
<reference evidence="5 6" key="1">
    <citation type="submission" date="2020-10" db="EMBL/GenBank/DDBJ databases">
        <title>Blautia liquoris sp.nov., isolated from the mud in a fermentation cellar used for the production of Chinese strong-flavoured liquor.</title>
        <authorList>
            <person name="Lu L."/>
        </authorList>
    </citation>
    <scope>NUCLEOTIDE SEQUENCE [LARGE SCALE GENOMIC DNA]</scope>
    <source>
        <strain evidence="5 6">LZLJ-3</strain>
    </source>
</reference>
<dbReference type="KEGG" id="bliq:INP51_07750"/>
<evidence type="ECO:0000313" key="6">
    <source>
        <dbReference type="Proteomes" id="UP000593601"/>
    </source>
</evidence>
<accession>A0A7M2RN63</accession>
<keyword evidence="3" id="KW-0804">Transcription</keyword>
<organism evidence="5 6">
    <name type="scientific">Blautia liquoris</name>
    <dbReference type="NCBI Taxonomy" id="2779518"/>
    <lineage>
        <taxon>Bacteria</taxon>
        <taxon>Bacillati</taxon>
        <taxon>Bacillota</taxon>
        <taxon>Clostridia</taxon>
        <taxon>Lachnospirales</taxon>
        <taxon>Lachnospiraceae</taxon>
        <taxon>Blautia</taxon>
    </lineage>
</organism>
<dbReference type="Gene3D" id="1.10.10.10">
    <property type="entry name" value="Winged helix-like DNA-binding domain superfamily/Winged helix DNA-binding domain"/>
    <property type="match status" value="1"/>
</dbReference>
<evidence type="ECO:0000256" key="1">
    <source>
        <dbReference type="ARBA" id="ARBA00023015"/>
    </source>
</evidence>
<dbReference type="Proteomes" id="UP000593601">
    <property type="component" value="Chromosome"/>
</dbReference>
<dbReference type="RefSeq" id="WP_193737114.1">
    <property type="nucleotide sequence ID" value="NZ_CP063304.1"/>
</dbReference>
<proteinExistence type="predicted"/>
<dbReference type="SMART" id="SM00347">
    <property type="entry name" value="HTH_MARR"/>
    <property type="match status" value="1"/>
</dbReference>
<sequence length="166" mass="19566">MTKKQETGTNDFPFIQNSLMKIMHREFSINFLQIKKYGIHPRQIPILMLVSKNDGLSQIEISKRLKIKPSTVAVSIQRLEKCNLIVRKPDKKDQRVQRVYKTEELIQIAQSVYDLSNRNEKLMLEGFSDTEVCLLKRFLKQIYQNLENLSISENEILKEKRGEVRQ</sequence>
<dbReference type="InterPro" id="IPR036390">
    <property type="entry name" value="WH_DNA-bd_sf"/>
</dbReference>
<protein>
    <submittedName>
        <fullName evidence="5">MarR family transcriptional regulator</fullName>
    </submittedName>
</protein>
<dbReference type="SUPFAM" id="SSF46785">
    <property type="entry name" value="Winged helix' DNA-binding domain"/>
    <property type="match status" value="1"/>
</dbReference>
<evidence type="ECO:0000256" key="2">
    <source>
        <dbReference type="ARBA" id="ARBA00023125"/>
    </source>
</evidence>
<dbReference type="PANTHER" id="PTHR42756:SF1">
    <property type="entry name" value="TRANSCRIPTIONAL REPRESSOR OF EMRAB OPERON"/>
    <property type="match status" value="1"/>
</dbReference>
<keyword evidence="1" id="KW-0805">Transcription regulation</keyword>
<dbReference type="AlphaFoldDB" id="A0A7M2RN63"/>
<keyword evidence="6" id="KW-1185">Reference proteome</keyword>
<evidence type="ECO:0000313" key="5">
    <source>
        <dbReference type="EMBL" id="QOV20800.1"/>
    </source>
</evidence>
<keyword evidence="2" id="KW-0238">DNA-binding</keyword>
<feature type="domain" description="HTH marR-type" evidence="4">
    <location>
        <begin position="1"/>
        <end position="144"/>
    </location>
</feature>
<dbReference type="GO" id="GO:0003677">
    <property type="term" value="F:DNA binding"/>
    <property type="evidence" value="ECO:0007669"/>
    <property type="project" value="UniProtKB-KW"/>
</dbReference>
<dbReference type="PROSITE" id="PS50995">
    <property type="entry name" value="HTH_MARR_2"/>
    <property type="match status" value="1"/>
</dbReference>
<dbReference type="CDD" id="cd00090">
    <property type="entry name" value="HTH_ARSR"/>
    <property type="match status" value="1"/>
</dbReference>
<evidence type="ECO:0000259" key="4">
    <source>
        <dbReference type="PROSITE" id="PS50995"/>
    </source>
</evidence>
<dbReference type="PRINTS" id="PR00598">
    <property type="entry name" value="HTHMARR"/>
</dbReference>
<name>A0A7M2RN63_9FIRM</name>
<gene>
    <name evidence="5" type="ORF">INP51_07750</name>
</gene>
<dbReference type="InterPro" id="IPR011991">
    <property type="entry name" value="ArsR-like_HTH"/>
</dbReference>
<dbReference type="GO" id="GO:0003700">
    <property type="term" value="F:DNA-binding transcription factor activity"/>
    <property type="evidence" value="ECO:0007669"/>
    <property type="project" value="InterPro"/>
</dbReference>
<dbReference type="PANTHER" id="PTHR42756">
    <property type="entry name" value="TRANSCRIPTIONAL REGULATOR, MARR"/>
    <property type="match status" value="1"/>
</dbReference>
<evidence type="ECO:0000256" key="3">
    <source>
        <dbReference type="ARBA" id="ARBA00023163"/>
    </source>
</evidence>
<dbReference type="EMBL" id="CP063304">
    <property type="protein sequence ID" value="QOV20800.1"/>
    <property type="molecule type" value="Genomic_DNA"/>
</dbReference>